<organism evidence="8 9">
    <name type="scientific">Nocardioides faecalis</name>
    <dbReference type="NCBI Taxonomy" id="2803858"/>
    <lineage>
        <taxon>Bacteria</taxon>
        <taxon>Bacillati</taxon>
        <taxon>Actinomycetota</taxon>
        <taxon>Actinomycetes</taxon>
        <taxon>Propionibacteriales</taxon>
        <taxon>Nocardioidaceae</taxon>
        <taxon>Nocardioides</taxon>
    </lineage>
</organism>
<comment type="caution">
    <text evidence="8">The sequence shown here is derived from an EMBL/GenBank/DDBJ whole genome shotgun (WGS) entry which is preliminary data.</text>
</comment>
<dbReference type="GO" id="GO:0043546">
    <property type="term" value="F:molybdopterin cofactor binding"/>
    <property type="evidence" value="ECO:0007669"/>
    <property type="project" value="InterPro"/>
</dbReference>
<sequence length="719" mass="75820">MSGVPVTCPLCEATCGLLVSTREDGTIGVRGDRDDVFSRGYLCPKGASIGELHADPDRLRRPLLKRGGRHVEVDWEEAFAEIERRLPPLLDTHGRDAVAVYFGNPTAHNLSGALYLRPLLKALGTRNVFSAGTVDQAPKTFVCGYLYGDAATIAVPDLDRTNYLLVLGGNPLVSNGSLMTAPDMRGRLRAITARGKVVVVDPRRTRTAEAASEHVPIRPGSDALLLLAMVHTLFAEDLVDLGLAAPYVDGLEQVRAIAAEVGPEDAAPHTGIDAGTIRRLARELAAADRAVVYGRMGTTAQPFGTLASWLIDVLNILTGNLDTPGGAMFPLAAAGQANTRPGPRRPFRHGRWHGRASGRPEVMGELPAATLAEEIAAPGEDRVRALVTLSGNPVLSVPGATRLEAALEELELMVSIDVYLNETTRHADVVLPGPSPLERSHYDLLLYQYSVRNIARYSPAVHDTDVPPEWHTMLRLAAIAGGLGAGAAVTDLDDALAQSMAELNAATPEPGLCGPERLLDILLKAGPYDLTFADVAAAPHGLDLGPLQPRLPGVLATGRIDLVPEPVLADLDRLRTFAARQPGAELLLIGRRHLRSNNSWMHNVATLNRAGNDCTLHLHPDDAARLGLADGSDALVCSADGEVVAPVEVTDTIAAGVVCLPHGWGHQVGAPGRVAAARPGVNANMLGDLALLDGPTGTAAVNALPVTVRPATVQPATGT</sequence>
<evidence type="ECO:0000259" key="7">
    <source>
        <dbReference type="PROSITE" id="PS51669"/>
    </source>
</evidence>
<dbReference type="SMART" id="SM00926">
    <property type="entry name" value="Molybdop_Fe4S4"/>
    <property type="match status" value="1"/>
</dbReference>
<keyword evidence="5" id="KW-0411">Iron-sulfur</keyword>
<dbReference type="InterPro" id="IPR009010">
    <property type="entry name" value="Asp_de-COase-like_dom_sf"/>
</dbReference>
<evidence type="ECO:0000256" key="2">
    <source>
        <dbReference type="ARBA" id="ARBA00022723"/>
    </source>
</evidence>
<feature type="domain" description="4Fe-4S Mo/W bis-MGD-type" evidence="7">
    <location>
        <begin position="1"/>
        <end position="57"/>
    </location>
</feature>
<dbReference type="PANTHER" id="PTHR43105">
    <property type="entry name" value="RESPIRATORY NITRATE REDUCTASE"/>
    <property type="match status" value="1"/>
</dbReference>
<dbReference type="InterPro" id="IPR006657">
    <property type="entry name" value="MoPterin_dinucl-bd_dom"/>
</dbReference>
<dbReference type="GO" id="GO:0051539">
    <property type="term" value="F:4 iron, 4 sulfur cluster binding"/>
    <property type="evidence" value="ECO:0007669"/>
    <property type="project" value="UniProtKB-KW"/>
</dbReference>
<dbReference type="InterPro" id="IPR050123">
    <property type="entry name" value="Prok_molybdopt-oxidoreductase"/>
</dbReference>
<dbReference type="GO" id="GO:0016020">
    <property type="term" value="C:membrane"/>
    <property type="evidence" value="ECO:0007669"/>
    <property type="project" value="TreeGrafter"/>
</dbReference>
<dbReference type="SUPFAM" id="SSF50692">
    <property type="entry name" value="ADC-like"/>
    <property type="match status" value="1"/>
</dbReference>
<dbReference type="GO" id="GO:0046872">
    <property type="term" value="F:metal ion binding"/>
    <property type="evidence" value="ECO:0007669"/>
    <property type="project" value="UniProtKB-KW"/>
</dbReference>
<dbReference type="InterPro" id="IPR006963">
    <property type="entry name" value="Mopterin_OxRdtase_4Fe-4S_dom"/>
</dbReference>
<keyword evidence="3" id="KW-0560">Oxidoreductase</keyword>
<dbReference type="RefSeq" id="WP_205291016.1">
    <property type="nucleotide sequence ID" value="NZ_CP074406.1"/>
</dbReference>
<keyword evidence="9" id="KW-1185">Reference proteome</keyword>
<dbReference type="Gene3D" id="2.40.40.20">
    <property type="match status" value="1"/>
</dbReference>
<protein>
    <submittedName>
        <fullName evidence="8">Molybdopterin-dependent oxidoreductase</fullName>
    </submittedName>
</protein>
<evidence type="ECO:0000313" key="9">
    <source>
        <dbReference type="Proteomes" id="UP000663791"/>
    </source>
</evidence>
<name>A0A938Y925_9ACTN</name>
<keyword evidence="2" id="KW-0479">Metal-binding</keyword>
<dbReference type="Gene3D" id="3.40.228.10">
    <property type="entry name" value="Dimethylsulfoxide Reductase, domain 2"/>
    <property type="match status" value="1"/>
</dbReference>
<dbReference type="EMBL" id="JAERTX010000005">
    <property type="protein sequence ID" value="MBM9459711.1"/>
    <property type="molecule type" value="Genomic_DNA"/>
</dbReference>
<dbReference type="Pfam" id="PF04879">
    <property type="entry name" value="Molybdop_Fe4S4"/>
    <property type="match status" value="1"/>
</dbReference>
<keyword evidence="1" id="KW-0004">4Fe-4S</keyword>
<evidence type="ECO:0000256" key="4">
    <source>
        <dbReference type="ARBA" id="ARBA00023004"/>
    </source>
</evidence>
<reference evidence="8" key="1">
    <citation type="submission" date="2021-01" db="EMBL/GenBank/DDBJ databases">
        <title>Novel species in genus Nocardioides.</title>
        <authorList>
            <person name="Zhang G."/>
        </authorList>
    </citation>
    <scope>NUCLEOTIDE SEQUENCE</scope>
    <source>
        <strain evidence="8">Zg-536</strain>
    </source>
</reference>
<dbReference type="Proteomes" id="UP000663791">
    <property type="component" value="Unassembled WGS sequence"/>
</dbReference>
<evidence type="ECO:0000256" key="1">
    <source>
        <dbReference type="ARBA" id="ARBA00022485"/>
    </source>
</evidence>
<dbReference type="Gene3D" id="2.20.25.90">
    <property type="entry name" value="ADC-like domains"/>
    <property type="match status" value="1"/>
</dbReference>
<evidence type="ECO:0000256" key="3">
    <source>
        <dbReference type="ARBA" id="ARBA00023002"/>
    </source>
</evidence>
<dbReference type="SUPFAM" id="SSF53706">
    <property type="entry name" value="Formate dehydrogenase/DMSO reductase, domains 1-3"/>
    <property type="match status" value="1"/>
</dbReference>
<dbReference type="PANTHER" id="PTHR43105:SF9">
    <property type="entry name" value="NADPH-FE(3+) OXIDOREDUCTASE SUBUNIT ALPHA"/>
    <property type="match status" value="1"/>
</dbReference>
<evidence type="ECO:0000256" key="6">
    <source>
        <dbReference type="SAM" id="MobiDB-lite"/>
    </source>
</evidence>
<feature type="region of interest" description="Disordered" evidence="6">
    <location>
        <begin position="336"/>
        <end position="359"/>
    </location>
</feature>
<evidence type="ECO:0000256" key="5">
    <source>
        <dbReference type="ARBA" id="ARBA00023014"/>
    </source>
</evidence>
<keyword evidence="4" id="KW-0408">Iron</keyword>
<dbReference type="Gene3D" id="3.40.50.740">
    <property type="match status" value="1"/>
</dbReference>
<dbReference type="InterPro" id="IPR006656">
    <property type="entry name" value="Mopterin_OxRdtase"/>
</dbReference>
<dbReference type="PROSITE" id="PS51669">
    <property type="entry name" value="4FE4S_MOW_BIS_MGD"/>
    <property type="match status" value="1"/>
</dbReference>
<proteinExistence type="predicted"/>
<dbReference type="GO" id="GO:0016491">
    <property type="term" value="F:oxidoreductase activity"/>
    <property type="evidence" value="ECO:0007669"/>
    <property type="project" value="UniProtKB-KW"/>
</dbReference>
<dbReference type="Pfam" id="PF01568">
    <property type="entry name" value="Molydop_binding"/>
    <property type="match status" value="1"/>
</dbReference>
<gene>
    <name evidence="8" type="ORF">JK386_07330</name>
</gene>
<evidence type="ECO:0000313" key="8">
    <source>
        <dbReference type="EMBL" id="MBM9459711.1"/>
    </source>
</evidence>
<dbReference type="Pfam" id="PF00384">
    <property type="entry name" value="Molybdopterin"/>
    <property type="match status" value="1"/>
</dbReference>
<dbReference type="AlphaFoldDB" id="A0A938Y925"/>
<feature type="compositionally biased region" description="Basic residues" evidence="6">
    <location>
        <begin position="342"/>
        <end position="356"/>
    </location>
</feature>
<accession>A0A938Y925</accession>